<keyword evidence="4" id="KW-1185">Reference proteome</keyword>
<sequence>MNLLKAVLMLGAAGLTAAQNNTGTARVNSTNVGLPLIRTPVPVAPVIPPFTLTNVSVPGVLPGKPYNATVVIVKSFTTWCPEPTVVVVNHKSYTAKGPTMLTITNCPCTITKPVKPLPTPAPPPVVKPTTSYAPVVKQSSAPVPVIPPPVVPLPPVASSQAISAPPAAMPPPVASSKPVSAPVMLPPVVPPPVMPPPAVPPPAIPPPAMPASAMPPPAMPPPVMPPPAVPPPAVPPPVAAIPPPPTSGSAPTGKPGVATSKGPVSAQPTYVQSDAPETSVGILAGVMIVMLSLFFTVAL</sequence>
<dbReference type="OrthoDB" id="4094614at2759"/>
<feature type="chain" id="PRO_5015192071" evidence="2">
    <location>
        <begin position="19"/>
        <end position="299"/>
    </location>
</feature>
<protein>
    <submittedName>
        <fullName evidence="3">Uncharacterized protein</fullName>
    </submittedName>
</protein>
<proteinExistence type="predicted"/>
<evidence type="ECO:0000313" key="4">
    <source>
        <dbReference type="Proteomes" id="UP000094444"/>
    </source>
</evidence>
<feature type="signal peptide" evidence="2">
    <location>
        <begin position="1"/>
        <end position="18"/>
    </location>
</feature>
<evidence type="ECO:0000256" key="1">
    <source>
        <dbReference type="SAM" id="MobiDB-lite"/>
    </source>
</evidence>
<evidence type="ECO:0000256" key="2">
    <source>
        <dbReference type="SAM" id="SignalP"/>
    </source>
</evidence>
<dbReference type="STRING" id="158607.A0A2P5IES9"/>
<comment type="caution">
    <text evidence="3">The sequence shown here is derived from an EMBL/GenBank/DDBJ whole genome shotgun (WGS) entry which is preliminary data.</text>
</comment>
<evidence type="ECO:0000313" key="3">
    <source>
        <dbReference type="EMBL" id="POS81006.1"/>
    </source>
</evidence>
<gene>
    <name evidence="3" type="ORF">DHEL01_v200579</name>
</gene>
<reference evidence="3" key="1">
    <citation type="submission" date="2017-09" db="EMBL/GenBank/DDBJ databases">
        <title>Polyketide synthases of a Diaporthe helianthi virulent isolate.</title>
        <authorList>
            <person name="Baroncelli R."/>
        </authorList>
    </citation>
    <scope>NUCLEOTIDE SEQUENCE [LARGE SCALE GENOMIC DNA]</scope>
    <source>
        <strain evidence="3">7/96</strain>
    </source>
</reference>
<feature type="compositionally biased region" description="Low complexity" evidence="1">
    <location>
        <begin position="247"/>
        <end position="256"/>
    </location>
</feature>
<dbReference type="Proteomes" id="UP000094444">
    <property type="component" value="Unassembled WGS sequence"/>
</dbReference>
<feature type="region of interest" description="Disordered" evidence="1">
    <location>
        <begin position="239"/>
        <end position="270"/>
    </location>
</feature>
<dbReference type="InParanoid" id="A0A2P5IES9"/>
<organism evidence="3 4">
    <name type="scientific">Diaporthe helianthi</name>
    <dbReference type="NCBI Taxonomy" id="158607"/>
    <lineage>
        <taxon>Eukaryota</taxon>
        <taxon>Fungi</taxon>
        <taxon>Dikarya</taxon>
        <taxon>Ascomycota</taxon>
        <taxon>Pezizomycotina</taxon>
        <taxon>Sordariomycetes</taxon>
        <taxon>Sordariomycetidae</taxon>
        <taxon>Diaporthales</taxon>
        <taxon>Diaporthaceae</taxon>
        <taxon>Diaporthe</taxon>
    </lineage>
</organism>
<dbReference type="EMBL" id="MAVT02000023">
    <property type="protein sequence ID" value="POS81006.1"/>
    <property type="molecule type" value="Genomic_DNA"/>
</dbReference>
<accession>A0A2P5IES9</accession>
<dbReference type="AlphaFoldDB" id="A0A2P5IES9"/>
<keyword evidence="2" id="KW-0732">Signal</keyword>
<name>A0A2P5IES9_DIAHE</name>